<feature type="region of interest" description="Disordered" evidence="3">
    <location>
        <begin position="26"/>
        <end position="45"/>
    </location>
</feature>
<dbReference type="GO" id="GO:0016020">
    <property type="term" value="C:membrane"/>
    <property type="evidence" value="ECO:0007669"/>
    <property type="project" value="UniProtKB-SubCell"/>
</dbReference>
<evidence type="ECO:0000256" key="4">
    <source>
        <dbReference type="SAM" id="Phobius"/>
    </source>
</evidence>
<feature type="transmembrane region" description="Helical" evidence="4">
    <location>
        <begin position="217"/>
        <end position="236"/>
    </location>
</feature>
<dbReference type="InterPro" id="IPR020846">
    <property type="entry name" value="MFS_dom"/>
</dbReference>
<dbReference type="PANTHER" id="PTHR11360:SF177">
    <property type="entry name" value="RIBOFLAVIN TRANSPORTER MCH5"/>
    <property type="match status" value="1"/>
</dbReference>
<evidence type="ECO:0000256" key="2">
    <source>
        <dbReference type="ARBA" id="ARBA00006727"/>
    </source>
</evidence>
<feature type="transmembrane region" description="Helical" evidence="4">
    <location>
        <begin position="388"/>
        <end position="411"/>
    </location>
</feature>
<dbReference type="Gene3D" id="1.20.1250.20">
    <property type="entry name" value="MFS general substrate transporter like domains"/>
    <property type="match status" value="2"/>
</dbReference>
<dbReference type="OrthoDB" id="6509908at2759"/>
<dbReference type="AlphaFoldDB" id="A0A164YAN5"/>
<reference evidence="6 7" key="1">
    <citation type="journal article" date="2016" name="Mol. Biol. Evol.">
        <title>Comparative Genomics of Early-Diverging Mushroom-Forming Fungi Provides Insights into the Origins of Lignocellulose Decay Capabilities.</title>
        <authorList>
            <person name="Nagy L.G."/>
            <person name="Riley R."/>
            <person name="Tritt A."/>
            <person name="Adam C."/>
            <person name="Daum C."/>
            <person name="Floudas D."/>
            <person name="Sun H."/>
            <person name="Yadav J.S."/>
            <person name="Pangilinan J."/>
            <person name="Larsson K.H."/>
            <person name="Matsuura K."/>
            <person name="Barry K."/>
            <person name="Labutti K."/>
            <person name="Kuo R."/>
            <person name="Ohm R.A."/>
            <person name="Bhattacharya S.S."/>
            <person name="Shirouzu T."/>
            <person name="Yoshinaga Y."/>
            <person name="Martin F.M."/>
            <person name="Grigoriev I.V."/>
            <person name="Hibbett D.S."/>
        </authorList>
    </citation>
    <scope>NUCLEOTIDE SEQUENCE [LARGE SCALE GENOMIC DNA]</scope>
    <source>
        <strain evidence="6 7">HHB9708</strain>
    </source>
</reference>
<dbReference type="GO" id="GO:0022857">
    <property type="term" value="F:transmembrane transporter activity"/>
    <property type="evidence" value="ECO:0007669"/>
    <property type="project" value="InterPro"/>
</dbReference>
<protein>
    <submittedName>
        <fullName evidence="6">MFS general substrate transporter</fullName>
    </submittedName>
</protein>
<keyword evidence="4" id="KW-0472">Membrane</keyword>
<organism evidence="6 7">
    <name type="scientific">Sistotremastrum niveocremeum HHB9708</name>
    <dbReference type="NCBI Taxonomy" id="1314777"/>
    <lineage>
        <taxon>Eukaryota</taxon>
        <taxon>Fungi</taxon>
        <taxon>Dikarya</taxon>
        <taxon>Basidiomycota</taxon>
        <taxon>Agaricomycotina</taxon>
        <taxon>Agaricomycetes</taxon>
        <taxon>Sistotremastrales</taxon>
        <taxon>Sistotremastraceae</taxon>
        <taxon>Sertulicium</taxon>
        <taxon>Sertulicium niveocremeum</taxon>
    </lineage>
</organism>
<evidence type="ECO:0000313" key="6">
    <source>
        <dbReference type="EMBL" id="KZS96741.1"/>
    </source>
</evidence>
<dbReference type="Proteomes" id="UP000076722">
    <property type="component" value="Unassembled WGS sequence"/>
</dbReference>
<name>A0A164YAN5_9AGAM</name>
<feature type="transmembrane region" description="Helical" evidence="4">
    <location>
        <begin position="93"/>
        <end position="116"/>
    </location>
</feature>
<dbReference type="InterPro" id="IPR050327">
    <property type="entry name" value="Proton-linked_MCT"/>
</dbReference>
<feature type="transmembrane region" description="Helical" evidence="4">
    <location>
        <begin position="423"/>
        <end position="443"/>
    </location>
</feature>
<dbReference type="EMBL" id="KV419398">
    <property type="protein sequence ID" value="KZS96741.1"/>
    <property type="molecule type" value="Genomic_DNA"/>
</dbReference>
<dbReference type="InterPro" id="IPR011701">
    <property type="entry name" value="MFS"/>
</dbReference>
<feature type="transmembrane region" description="Helical" evidence="4">
    <location>
        <begin position="152"/>
        <end position="174"/>
    </location>
</feature>
<keyword evidence="7" id="KW-1185">Reference proteome</keyword>
<keyword evidence="4" id="KW-0812">Transmembrane</keyword>
<dbReference type="SUPFAM" id="SSF103473">
    <property type="entry name" value="MFS general substrate transporter"/>
    <property type="match status" value="1"/>
</dbReference>
<evidence type="ECO:0000256" key="3">
    <source>
        <dbReference type="SAM" id="MobiDB-lite"/>
    </source>
</evidence>
<dbReference type="InterPro" id="IPR036259">
    <property type="entry name" value="MFS_trans_sf"/>
</dbReference>
<sequence>MQSPSSPTVSEISSMHSVVEKGSMMDVPLNNQEKQPPSDSESAPEFPDGGLHAWLTVFGAASLLFGTFGIAASYGVFQAYYEETLSVGTPNSLISFVGAFQVCIVQFGGIFVGHVWDTTGLKYLLPFSAASALIALFTLSICQPGANHFYQILLSQAVLFGIASCMAFSIALAICSHWFAKKRGTAMGIVVAGSSLGGIFIPLIFTKVLSVAGFGWAVRTIACITALCYIIAFLTLRTRLPFKKTRPLSHSVDLSAFKDWAFVLMSIGSLFLIAGFPIPYFYMEVFANYYGVNPNIAKNLVTISNAAGFFGRISSGMLGDKFGKFNSVIPIALCCSLLCFLPWTLATGNGAALIVFAIFFGALSGSIVSLTPAAIVDISPRERVGARLGTHLAIVSIGSVTGPVIAGMIGAQLNPNSIRGVTLFSGSLFAVGSIFVIAARMSLTRSLTARR</sequence>
<feature type="domain" description="Major facilitator superfamily (MFS) profile" evidence="5">
    <location>
        <begin position="55"/>
        <end position="444"/>
    </location>
</feature>
<gene>
    <name evidence="6" type="ORF">SISNIDRAFT_450471</name>
</gene>
<feature type="transmembrane region" description="Helical" evidence="4">
    <location>
        <begin position="325"/>
        <end position="345"/>
    </location>
</feature>
<comment type="similarity">
    <text evidence="2">Belongs to the major facilitator superfamily. Monocarboxylate porter (TC 2.A.1.13) family.</text>
</comment>
<evidence type="ECO:0000259" key="5">
    <source>
        <dbReference type="PROSITE" id="PS50850"/>
    </source>
</evidence>
<dbReference type="Pfam" id="PF07690">
    <property type="entry name" value="MFS_1"/>
    <property type="match status" value="1"/>
</dbReference>
<keyword evidence="4" id="KW-1133">Transmembrane helix</keyword>
<dbReference type="PROSITE" id="PS50850">
    <property type="entry name" value="MFS"/>
    <property type="match status" value="1"/>
</dbReference>
<feature type="transmembrane region" description="Helical" evidence="4">
    <location>
        <begin position="351"/>
        <end position="376"/>
    </location>
</feature>
<feature type="transmembrane region" description="Helical" evidence="4">
    <location>
        <begin position="53"/>
        <end position="81"/>
    </location>
</feature>
<feature type="compositionally biased region" description="Polar residues" evidence="3">
    <location>
        <begin position="29"/>
        <end position="41"/>
    </location>
</feature>
<comment type="subcellular location">
    <subcellularLocation>
        <location evidence="1">Membrane</location>
        <topology evidence="1">Multi-pass membrane protein</topology>
    </subcellularLocation>
</comment>
<dbReference type="PANTHER" id="PTHR11360">
    <property type="entry name" value="MONOCARBOXYLATE TRANSPORTER"/>
    <property type="match status" value="1"/>
</dbReference>
<evidence type="ECO:0000256" key="1">
    <source>
        <dbReference type="ARBA" id="ARBA00004141"/>
    </source>
</evidence>
<feature type="transmembrane region" description="Helical" evidence="4">
    <location>
        <begin position="257"/>
        <end position="276"/>
    </location>
</feature>
<accession>A0A164YAN5</accession>
<evidence type="ECO:0000313" key="7">
    <source>
        <dbReference type="Proteomes" id="UP000076722"/>
    </source>
</evidence>
<feature type="transmembrane region" description="Helical" evidence="4">
    <location>
        <begin position="186"/>
        <end position="205"/>
    </location>
</feature>
<feature type="transmembrane region" description="Helical" evidence="4">
    <location>
        <begin position="123"/>
        <end position="146"/>
    </location>
</feature>
<proteinExistence type="inferred from homology"/>